<dbReference type="GO" id="GO:0046820">
    <property type="term" value="F:4-amino-4-deoxychorismate synthase activity"/>
    <property type="evidence" value="ECO:0007669"/>
    <property type="project" value="TreeGrafter"/>
</dbReference>
<comment type="caution">
    <text evidence="2">The sequence shown here is derived from an EMBL/GenBank/DDBJ whole genome shotgun (WGS) entry which is preliminary data.</text>
</comment>
<gene>
    <name evidence="2" type="ORF">N869_11250</name>
</gene>
<dbReference type="SUPFAM" id="SSF56322">
    <property type="entry name" value="ADC synthase"/>
    <property type="match status" value="1"/>
</dbReference>
<accession>A0A0A0C0K9</accession>
<sequence length="362" mass="38436">MRTGSAAFGGRAMEHVVDAVDLCAEPGALAAGGRWAVVGGFEGPVRAWRFSGTGSPQADDPGCPWPGVADRWVSSMTREQYVDGVASVREHIRQGRVYQVNLCRVMDVPLRYPPGQEPPARALARLLAAGNPAPYQGYVHVPSGAVAPDGTPIPPVWVVTASPELFLRVRDGVVSSGPIKGTAPDAAGLTEKDRAENIMIADMVRNDLQRVCRPGTVEVSRLLQVEHHPGLVHLVTEVRGELRDDLGADLWPRLLRAAYPPASVSGAPKSSALEVIAELETAPRGPYCGAVGWIDADAGEAEVAVGIRTFWWSDAGGGTLAFGTGAGITWDSDPEREWAETELKAARLTRLACATEEDGVDV</sequence>
<name>A0A0A0C0K9_9CELL</name>
<evidence type="ECO:0000313" key="3">
    <source>
        <dbReference type="Proteomes" id="UP000054314"/>
    </source>
</evidence>
<dbReference type="AlphaFoldDB" id="A0A0A0C0K9"/>
<dbReference type="PANTHER" id="PTHR11236">
    <property type="entry name" value="AMINOBENZOATE/ANTHRANILATE SYNTHASE"/>
    <property type="match status" value="1"/>
</dbReference>
<dbReference type="GO" id="GO:0000162">
    <property type="term" value="P:L-tryptophan biosynthetic process"/>
    <property type="evidence" value="ECO:0007669"/>
    <property type="project" value="TreeGrafter"/>
</dbReference>
<evidence type="ECO:0000313" key="2">
    <source>
        <dbReference type="EMBL" id="KGM13706.1"/>
    </source>
</evidence>
<dbReference type="Pfam" id="PF00425">
    <property type="entry name" value="Chorismate_bind"/>
    <property type="match status" value="1"/>
</dbReference>
<dbReference type="InterPro" id="IPR005801">
    <property type="entry name" value="ADC_synthase"/>
</dbReference>
<dbReference type="PRINTS" id="PR00095">
    <property type="entry name" value="ANTSNTHASEI"/>
</dbReference>
<keyword evidence="3" id="KW-1185">Reference proteome</keyword>
<feature type="domain" description="Chorismate-utilising enzyme C-terminal" evidence="1">
    <location>
        <begin position="78"/>
        <end position="344"/>
    </location>
</feature>
<evidence type="ECO:0000259" key="1">
    <source>
        <dbReference type="Pfam" id="PF00425"/>
    </source>
</evidence>
<protein>
    <submittedName>
        <fullName evidence="2">Chloride transporter</fullName>
    </submittedName>
</protein>
<dbReference type="Proteomes" id="UP000054314">
    <property type="component" value="Unassembled WGS sequence"/>
</dbReference>
<dbReference type="InterPro" id="IPR015890">
    <property type="entry name" value="Chorismate_C"/>
</dbReference>
<dbReference type="PANTHER" id="PTHR11236:SF50">
    <property type="entry name" value="AMINODEOXYCHORISMATE SYNTHASE COMPONENT 1"/>
    <property type="match status" value="1"/>
</dbReference>
<dbReference type="EMBL" id="AXCZ01000028">
    <property type="protein sequence ID" value="KGM13706.1"/>
    <property type="molecule type" value="Genomic_DNA"/>
</dbReference>
<organism evidence="2 3">
    <name type="scientific">Cellulomonas bogoriensis 69B4 = DSM 16987</name>
    <dbReference type="NCBI Taxonomy" id="1386082"/>
    <lineage>
        <taxon>Bacteria</taxon>
        <taxon>Bacillati</taxon>
        <taxon>Actinomycetota</taxon>
        <taxon>Actinomycetes</taxon>
        <taxon>Micrococcales</taxon>
        <taxon>Cellulomonadaceae</taxon>
        <taxon>Cellulomonas</taxon>
    </lineage>
</organism>
<dbReference type="Gene3D" id="3.60.120.10">
    <property type="entry name" value="Anthranilate synthase"/>
    <property type="match status" value="1"/>
</dbReference>
<proteinExistence type="predicted"/>
<reference evidence="2 3" key="1">
    <citation type="submission" date="2013-08" db="EMBL/GenBank/DDBJ databases">
        <title>Genome sequencing of Cellulomonas bogoriensis 69B4.</title>
        <authorList>
            <person name="Chen F."/>
            <person name="Li Y."/>
            <person name="Wang G."/>
        </authorList>
    </citation>
    <scope>NUCLEOTIDE SEQUENCE [LARGE SCALE GENOMIC DNA]</scope>
    <source>
        <strain evidence="2 3">69B4</strain>
    </source>
</reference>
<dbReference type="InterPro" id="IPR019999">
    <property type="entry name" value="Anth_synth_I-like"/>
</dbReference>